<keyword evidence="1" id="KW-0732">Signal</keyword>
<name>A0A450SW98_9GAMM</name>
<feature type="chain" id="PRO_5019134007" description="DUF3570 domain-containing protein" evidence="1">
    <location>
        <begin position="20"/>
        <end position="501"/>
    </location>
</feature>
<accession>A0A450SW98</accession>
<organism evidence="2">
    <name type="scientific">Candidatus Kentrum sp. FW</name>
    <dbReference type="NCBI Taxonomy" id="2126338"/>
    <lineage>
        <taxon>Bacteria</taxon>
        <taxon>Pseudomonadati</taxon>
        <taxon>Pseudomonadota</taxon>
        <taxon>Gammaproteobacteria</taxon>
        <taxon>Candidatus Kentrum</taxon>
    </lineage>
</organism>
<dbReference type="EMBL" id="CAADEW010000080">
    <property type="protein sequence ID" value="VFJ58297.1"/>
    <property type="molecule type" value="Genomic_DNA"/>
</dbReference>
<reference evidence="2" key="1">
    <citation type="submission" date="2019-02" db="EMBL/GenBank/DDBJ databases">
        <authorList>
            <person name="Gruber-Vodicka R. H."/>
            <person name="Seah K. B. B."/>
        </authorList>
    </citation>
    <scope>NUCLEOTIDE SEQUENCE</scope>
    <source>
        <strain evidence="2">BECK_BZ15</strain>
    </source>
</reference>
<evidence type="ECO:0000256" key="1">
    <source>
        <dbReference type="SAM" id="SignalP"/>
    </source>
</evidence>
<gene>
    <name evidence="2" type="ORF">BECKFW1821A_GA0114235_10807</name>
</gene>
<feature type="signal peptide" evidence="1">
    <location>
        <begin position="1"/>
        <end position="19"/>
    </location>
</feature>
<evidence type="ECO:0008006" key="3">
    <source>
        <dbReference type="Google" id="ProtNLM"/>
    </source>
</evidence>
<proteinExistence type="predicted"/>
<protein>
    <recommendedName>
        <fullName evidence="3">DUF3570 domain-containing protein</fullName>
    </recommendedName>
</protein>
<evidence type="ECO:0000313" key="2">
    <source>
        <dbReference type="EMBL" id="VFJ58297.1"/>
    </source>
</evidence>
<dbReference type="AlphaFoldDB" id="A0A450SW98"/>
<sequence length="501" mass="57893">MKILLLLIGFLSITANAFARTPNEESYFQQLSRRVSSDLTQARPLTISRYLSGLIPSTYLLLGPLRMSRTLLFIKSVLLADGEEDSEGEGPDFEMEEEVDVLDDEPIKGTTDNGRFRAEIRYVHGIENHPARKNASNLREIRLQYEDSREFLGAEGHMRIDGVFDEVLDTTELDVRELYVTIPTPPWMTANIGRQIIKWGTGDLIFVNDLFPKDYVSLYIGRDVEYMKRPSDAMELNLYSRFGNLDIVYSPRFTPYTVPTGERLSYFSPIKKDIVGERDILPIEERDKIFRDDVLAVRYTNKLGNTELALYGSDGYWPMPNGFDTGEQTTFYPRLRSYGAGLRGTAFHGIWSTELAYYDSLQDPGGDDPNIPNSQIRGFIGYERELIKNLDLGVQYYTEHRQDQSAYERALSGANAEPREYRMWTSRLTHKLRKQMLTLSLFSFYSPTQDDYYLRINVSYKPSDDWTLYAGSNHFGGNRRNTDFAQYQQNSNIFMGIRRYW</sequence>